<name>A0A5J4W552_9EUKA</name>
<dbReference type="Proteomes" id="UP000324800">
    <property type="component" value="Unassembled WGS sequence"/>
</dbReference>
<dbReference type="GO" id="GO:0004672">
    <property type="term" value="F:protein kinase activity"/>
    <property type="evidence" value="ECO:0007669"/>
    <property type="project" value="InterPro"/>
</dbReference>
<dbReference type="SMART" id="SM00220">
    <property type="entry name" value="S_TKc"/>
    <property type="match status" value="1"/>
</dbReference>
<organism evidence="2 3">
    <name type="scientific">Streblomastix strix</name>
    <dbReference type="NCBI Taxonomy" id="222440"/>
    <lineage>
        <taxon>Eukaryota</taxon>
        <taxon>Metamonada</taxon>
        <taxon>Preaxostyla</taxon>
        <taxon>Oxymonadida</taxon>
        <taxon>Streblomastigidae</taxon>
        <taxon>Streblomastix</taxon>
    </lineage>
</organism>
<proteinExistence type="predicted"/>
<dbReference type="PROSITE" id="PS50011">
    <property type="entry name" value="PROTEIN_KINASE_DOM"/>
    <property type="match status" value="1"/>
</dbReference>
<evidence type="ECO:0000313" key="2">
    <source>
        <dbReference type="EMBL" id="KAA6389825.1"/>
    </source>
</evidence>
<dbReference type="PANTHER" id="PTHR11909">
    <property type="entry name" value="CASEIN KINASE-RELATED"/>
    <property type="match status" value="1"/>
</dbReference>
<dbReference type="GO" id="GO:0005524">
    <property type="term" value="F:ATP binding"/>
    <property type="evidence" value="ECO:0007669"/>
    <property type="project" value="InterPro"/>
</dbReference>
<gene>
    <name evidence="2" type="ORF">EZS28_014647</name>
</gene>
<dbReference type="InterPro" id="IPR050235">
    <property type="entry name" value="CK1_Ser-Thr_kinase"/>
</dbReference>
<dbReference type="InterPro" id="IPR000719">
    <property type="entry name" value="Prot_kinase_dom"/>
</dbReference>
<dbReference type="InterPro" id="IPR011009">
    <property type="entry name" value="Kinase-like_dom_sf"/>
</dbReference>
<dbReference type="AlphaFoldDB" id="A0A5J4W552"/>
<dbReference type="EMBL" id="SNRW01003444">
    <property type="protein sequence ID" value="KAA6389825.1"/>
    <property type="molecule type" value="Genomic_DNA"/>
</dbReference>
<reference evidence="2 3" key="1">
    <citation type="submission" date="2019-03" db="EMBL/GenBank/DDBJ databases">
        <title>Single cell metagenomics reveals metabolic interactions within the superorganism composed of flagellate Streblomastix strix and complex community of Bacteroidetes bacteria on its surface.</title>
        <authorList>
            <person name="Treitli S.C."/>
            <person name="Kolisko M."/>
            <person name="Husnik F."/>
            <person name="Keeling P."/>
            <person name="Hampl V."/>
        </authorList>
    </citation>
    <scope>NUCLEOTIDE SEQUENCE [LARGE SCALE GENOMIC DNA]</scope>
    <source>
        <strain evidence="2">ST1C</strain>
    </source>
</reference>
<feature type="domain" description="Protein kinase" evidence="1">
    <location>
        <begin position="25"/>
        <end position="184"/>
    </location>
</feature>
<accession>A0A5J4W552</accession>
<dbReference type="SUPFAM" id="SSF56112">
    <property type="entry name" value="Protein kinase-like (PK-like)"/>
    <property type="match status" value="1"/>
</dbReference>
<evidence type="ECO:0000313" key="3">
    <source>
        <dbReference type="Proteomes" id="UP000324800"/>
    </source>
</evidence>
<comment type="caution">
    <text evidence="2">The sequence shown here is derived from an EMBL/GenBank/DDBJ whole genome shotgun (WGS) entry which is preliminary data.</text>
</comment>
<dbReference type="OrthoDB" id="5979581at2759"/>
<sequence length="184" mass="20597">MAVDKLQAGVHLNPICIGETVGQIYVVERILAAGKFSTVYIARAGQKLVALKVVPIQNGNSNLDIDIAVLKSIGGRDLFPKMFGFGSHRQYRFIAMQLLGPTLNDIMKRPLMQKLCLSSVAKIGIQGLEALSTLHNAGFIHGKVSMVWKLDDWVQQGDFGEDIFDRLFLEPKDQWKLNQFEQQR</sequence>
<dbReference type="Gene3D" id="1.10.510.10">
    <property type="entry name" value="Transferase(Phosphotransferase) domain 1"/>
    <property type="match status" value="1"/>
</dbReference>
<evidence type="ECO:0000259" key="1">
    <source>
        <dbReference type="PROSITE" id="PS50011"/>
    </source>
</evidence>
<protein>
    <recommendedName>
        <fullName evidence="1">Protein kinase domain-containing protein</fullName>
    </recommendedName>
</protein>